<reference evidence="2 3" key="1">
    <citation type="submission" date="2022-11" db="EMBL/GenBank/DDBJ databases">
        <title>Whole genome sequence of Eschrichtius robustus ER-17-0199.</title>
        <authorList>
            <person name="Bruniche-Olsen A."/>
            <person name="Black A.N."/>
            <person name="Fields C.J."/>
            <person name="Walden K."/>
            <person name="Dewoody J.A."/>
        </authorList>
    </citation>
    <scope>NUCLEOTIDE SEQUENCE [LARGE SCALE GENOMIC DNA]</scope>
    <source>
        <strain evidence="2">ER-17-0199</strain>
        <tissue evidence="2">Blubber</tissue>
    </source>
</reference>
<dbReference type="AlphaFoldDB" id="A0AB34HRK8"/>
<organism evidence="2 3">
    <name type="scientific">Eschrichtius robustus</name>
    <name type="common">California gray whale</name>
    <name type="synonym">Eschrichtius gibbosus</name>
    <dbReference type="NCBI Taxonomy" id="9764"/>
    <lineage>
        <taxon>Eukaryota</taxon>
        <taxon>Metazoa</taxon>
        <taxon>Chordata</taxon>
        <taxon>Craniata</taxon>
        <taxon>Vertebrata</taxon>
        <taxon>Euteleostomi</taxon>
        <taxon>Mammalia</taxon>
        <taxon>Eutheria</taxon>
        <taxon>Laurasiatheria</taxon>
        <taxon>Artiodactyla</taxon>
        <taxon>Whippomorpha</taxon>
        <taxon>Cetacea</taxon>
        <taxon>Mysticeti</taxon>
        <taxon>Eschrichtiidae</taxon>
        <taxon>Eschrichtius</taxon>
    </lineage>
</organism>
<feature type="compositionally biased region" description="Basic and acidic residues" evidence="1">
    <location>
        <begin position="34"/>
        <end position="44"/>
    </location>
</feature>
<accession>A0AB34HRK8</accession>
<sequence length="190" mass="19462">MVDIDKPLAVRVPEAVQGAQPGRRPAADPPPAQRSRERAPHADARPTATPGAREPGNGGGLTPLASRRRPRTPGRESAQRAAAREQPPAQSVRDASPGSQTGGTGSGSPVARVLTAEGRAGRRAVTRALRPGDERWSGVAALGQPALSLWGAPLSTTASPGAVFAPATSPPGTERRLRAVESGDVSFPGF</sequence>
<gene>
    <name evidence="2" type="ORF">J1605_019076</name>
</gene>
<keyword evidence="3" id="KW-1185">Reference proteome</keyword>
<evidence type="ECO:0000313" key="2">
    <source>
        <dbReference type="EMBL" id="KAJ8794084.1"/>
    </source>
</evidence>
<dbReference type="Proteomes" id="UP001159641">
    <property type="component" value="Unassembled WGS sequence"/>
</dbReference>
<proteinExistence type="predicted"/>
<dbReference type="EMBL" id="JAIQCJ010000888">
    <property type="protein sequence ID" value="KAJ8794084.1"/>
    <property type="molecule type" value="Genomic_DNA"/>
</dbReference>
<feature type="compositionally biased region" description="Low complexity" evidence="1">
    <location>
        <begin position="79"/>
        <end position="99"/>
    </location>
</feature>
<name>A0AB34HRK8_ESCRO</name>
<feature type="region of interest" description="Disordered" evidence="1">
    <location>
        <begin position="1"/>
        <end position="121"/>
    </location>
</feature>
<evidence type="ECO:0000313" key="3">
    <source>
        <dbReference type="Proteomes" id="UP001159641"/>
    </source>
</evidence>
<evidence type="ECO:0000256" key="1">
    <source>
        <dbReference type="SAM" id="MobiDB-lite"/>
    </source>
</evidence>
<comment type="caution">
    <text evidence="2">The sequence shown here is derived from an EMBL/GenBank/DDBJ whole genome shotgun (WGS) entry which is preliminary data.</text>
</comment>
<protein>
    <submittedName>
        <fullName evidence="2">Uncharacterized protein</fullName>
    </submittedName>
</protein>